<evidence type="ECO:0000313" key="1">
    <source>
        <dbReference type="EMBL" id="KAF1922455.1"/>
    </source>
</evidence>
<reference evidence="1" key="1">
    <citation type="journal article" date="2020" name="Stud. Mycol.">
        <title>101 Dothideomycetes genomes: a test case for predicting lifestyles and emergence of pathogens.</title>
        <authorList>
            <person name="Haridas S."/>
            <person name="Albert R."/>
            <person name="Binder M."/>
            <person name="Bloem J."/>
            <person name="Labutti K."/>
            <person name="Salamov A."/>
            <person name="Andreopoulos B."/>
            <person name="Baker S."/>
            <person name="Barry K."/>
            <person name="Bills G."/>
            <person name="Bluhm B."/>
            <person name="Cannon C."/>
            <person name="Castanera R."/>
            <person name="Culley D."/>
            <person name="Daum C."/>
            <person name="Ezra D."/>
            <person name="Gonzalez J."/>
            <person name="Henrissat B."/>
            <person name="Kuo A."/>
            <person name="Liang C."/>
            <person name="Lipzen A."/>
            <person name="Lutzoni F."/>
            <person name="Magnuson J."/>
            <person name="Mondo S."/>
            <person name="Nolan M."/>
            <person name="Ohm R."/>
            <person name="Pangilinan J."/>
            <person name="Park H.-J."/>
            <person name="Ramirez L."/>
            <person name="Alfaro M."/>
            <person name="Sun H."/>
            <person name="Tritt A."/>
            <person name="Yoshinaga Y."/>
            <person name="Zwiers L.-H."/>
            <person name="Turgeon B."/>
            <person name="Goodwin S."/>
            <person name="Spatafora J."/>
            <person name="Crous P."/>
            <person name="Grigoriev I."/>
        </authorList>
    </citation>
    <scope>NUCLEOTIDE SEQUENCE</scope>
    <source>
        <strain evidence="1">CBS 183.55</strain>
    </source>
</reference>
<organism evidence="1 2">
    <name type="scientific">Didymella exigua CBS 183.55</name>
    <dbReference type="NCBI Taxonomy" id="1150837"/>
    <lineage>
        <taxon>Eukaryota</taxon>
        <taxon>Fungi</taxon>
        <taxon>Dikarya</taxon>
        <taxon>Ascomycota</taxon>
        <taxon>Pezizomycotina</taxon>
        <taxon>Dothideomycetes</taxon>
        <taxon>Pleosporomycetidae</taxon>
        <taxon>Pleosporales</taxon>
        <taxon>Pleosporineae</taxon>
        <taxon>Didymellaceae</taxon>
        <taxon>Didymella</taxon>
    </lineage>
</organism>
<evidence type="ECO:0008006" key="3">
    <source>
        <dbReference type="Google" id="ProtNLM"/>
    </source>
</evidence>
<dbReference type="AlphaFoldDB" id="A0A6A5R316"/>
<dbReference type="OrthoDB" id="3766185at2759"/>
<sequence>MKPSSALAFFGSATAFAASNALRRQSSTDVVENGSFEAGTAGWTLTGPASIVSNDDSNEWSFTAAEGTHFALVSTWSNSNNTGSSLATPVSGLPFTAPQSLSFDWNYLVSSTGRGPPSIQCTLQTNVFSGMTVQGWTRRASAGGSGSVQESFTTGAPGGTVTIAFGCTGDAGTAKVDAGVAIDNVRWSGTVV</sequence>
<dbReference type="RefSeq" id="XP_033442708.1">
    <property type="nucleotide sequence ID" value="XM_033597384.1"/>
</dbReference>
<gene>
    <name evidence="1" type="ORF">M421DRAFT_78155</name>
</gene>
<dbReference type="GeneID" id="54355051"/>
<dbReference type="Gene3D" id="2.60.120.260">
    <property type="entry name" value="Galactose-binding domain-like"/>
    <property type="match status" value="1"/>
</dbReference>
<name>A0A6A5R316_9PLEO</name>
<evidence type="ECO:0000313" key="2">
    <source>
        <dbReference type="Proteomes" id="UP000800082"/>
    </source>
</evidence>
<protein>
    <recommendedName>
        <fullName evidence="3">Concanavalin A-like lectin/glucanase</fullName>
    </recommendedName>
</protein>
<accession>A0A6A5R316</accession>
<proteinExistence type="predicted"/>
<keyword evidence="2" id="KW-1185">Reference proteome</keyword>
<dbReference type="EMBL" id="ML979026">
    <property type="protein sequence ID" value="KAF1922455.1"/>
    <property type="molecule type" value="Genomic_DNA"/>
</dbReference>
<dbReference type="Proteomes" id="UP000800082">
    <property type="component" value="Unassembled WGS sequence"/>
</dbReference>